<evidence type="ECO:0000256" key="3">
    <source>
        <dbReference type="ARBA" id="ARBA00022989"/>
    </source>
</evidence>
<gene>
    <name evidence="8" type="ORF">OHC33_008624</name>
</gene>
<proteinExistence type="predicted"/>
<feature type="compositionally biased region" description="Polar residues" evidence="5">
    <location>
        <begin position="323"/>
        <end position="351"/>
    </location>
</feature>
<feature type="transmembrane region" description="Helical" evidence="6">
    <location>
        <begin position="174"/>
        <end position="207"/>
    </location>
</feature>
<feature type="transmembrane region" description="Helical" evidence="6">
    <location>
        <begin position="135"/>
        <end position="153"/>
    </location>
</feature>
<keyword evidence="2 6" id="KW-0812">Transmembrane</keyword>
<keyword evidence="4 6" id="KW-0472">Membrane</keyword>
<dbReference type="GO" id="GO:0016020">
    <property type="term" value="C:membrane"/>
    <property type="evidence" value="ECO:0007669"/>
    <property type="project" value="UniProtKB-SubCell"/>
</dbReference>
<evidence type="ECO:0008006" key="10">
    <source>
        <dbReference type="Google" id="ProtNLM"/>
    </source>
</evidence>
<evidence type="ECO:0000256" key="1">
    <source>
        <dbReference type="ARBA" id="ARBA00004141"/>
    </source>
</evidence>
<dbReference type="PANTHER" id="PTHR13377">
    <property type="entry name" value="PLACENTAL PROTEIN 6"/>
    <property type="match status" value="1"/>
</dbReference>
<dbReference type="Proteomes" id="UP001316803">
    <property type="component" value="Unassembled WGS sequence"/>
</dbReference>
<keyword evidence="7" id="KW-0732">Signal</keyword>
<dbReference type="GO" id="GO:0005794">
    <property type="term" value="C:Golgi apparatus"/>
    <property type="evidence" value="ECO:0007669"/>
    <property type="project" value="TreeGrafter"/>
</dbReference>
<evidence type="ECO:0000256" key="6">
    <source>
        <dbReference type="SAM" id="Phobius"/>
    </source>
</evidence>
<keyword evidence="3 6" id="KW-1133">Transmembrane helix</keyword>
<dbReference type="InterPro" id="IPR013861">
    <property type="entry name" value="TMEM115/Pdh1/Rbl19"/>
</dbReference>
<name>A0AAN8I4U8_9EURO</name>
<dbReference type="SUPFAM" id="SSF144091">
    <property type="entry name" value="Rhomboid-like"/>
    <property type="match status" value="1"/>
</dbReference>
<evidence type="ECO:0000256" key="5">
    <source>
        <dbReference type="SAM" id="MobiDB-lite"/>
    </source>
</evidence>
<feature type="transmembrane region" description="Helical" evidence="6">
    <location>
        <begin position="99"/>
        <end position="123"/>
    </location>
</feature>
<dbReference type="PANTHER" id="PTHR13377:SF3">
    <property type="entry name" value="TRANSMEMBRANE PROTEIN 115"/>
    <property type="match status" value="1"/>
</dbReference>
<accession>A0AAN8I4U8</accession>
<dbReference type="Pfam" id="PF08551">
    <property type="entry name" value="DUF1751"/>
    <property type="match status" value="1"/>
</dbReference>
<sequence length="351" mass="38347">MRTNVPPVTRALILLTCSFSFICAAARWNTSATAADGSAVPPDRLIPYPTLVPSKSLYYPWTVLTSIFVEENILNFFINTAAVYLSGRYLERAWGSKDFAIVALIGAVIPNLLVIPTYVLWGIITLDTTRADTPIAGAITLQAAFLVAFKQLVPEHTVSLYKGLIKIRVKHFPAIFLLLNTFSGVVFGTDTALLLAWYGLVVTWIYLRFFKYQPELGTSTGGLRLKGDASETFAFATFFPNAVQPPIAAICDQIYIFCCNVKILRPFSDEAVASSNEQAALRGEDALPTVMSRDLGARPISKREEAERRRALALKALDERLNAANSQTPTSISTAPAANTDQAHSQSSTTT</sequence>
<dbReference type="AlphaFoldDB" id="A0AAN8I4U8"/>
<keyword evidence="9" id="KW-1185">Reference proteome</keyword>
<dbReference type="SMART" id="SM01160">
    <property type="entry name" value="DUF1751"/>
    <property type="match status" value="1"/>
</dbReference>
<organism evidence="8 9">
    <name type="scientific">Knufia fluminis</name>
    <dbReference type="NCBI Taxonomy" id="191047"/>
    <lineage>
        <taxon>Eukaryota</taxon>
        <taxon>Fungi</taxon>
        <taxon>Dikarya</taxon>
        <taxon>Ascomycota</taxon>
        <taxon>Pezizomycotina</taxon>
        <taxon>Eurotiomycetes</taxon>
        <taxon>Chaetothyriomycetidae</taxon>
        <taxon>Chaetothyriales</taxon>
        <taxon>Trichomeriaceae</taxon>
        <taxon>Knufia</taxon>
    </lineage>
</organism>
<dbReference type="FunFam" id="1.20.1540.10:FF:000004">
    <property type="entry name" value="Transmembrane protein 115"/>
    <property type="match status" value="1"/>
</dbReference>
<dbReference type="Gene3D" id="1.20.1540.10">
    <property type="entry name" value="Rhomboid-like"/>
    <property type="match status" value="1"/>
</dbReference>
<evidence type="ECO:0000256" key="4">
    <source>
        <dbReference type="ARBA" id="ARBA00023136"/>
    </source>
</evidence>
<protein>
    <recommendedName>
        <fullName evidence="10">Rhomboid family protein</fullName>
    </recommendedName>
</protein>
<dbReference type="InterPro" id="IPR035952">
    <property type="entry name" value="Rhomboid-like_sf"/>
</dbReference>
<dbReference type="EMBL" id="JAKLMC020000027">
    <property type="protein sequence ID" value="KAK5950405.1"/>
    <property type="molecule type" value="Genomic_DNA"/>
</dbReference>
<evidence type="ECO:0000313" key="9">
    <source>
        <dbReference type="Proteomes" id="UP001316803"/>
    </source>
</evidence>
<evidence type="ECO:0000313" key="8">
    <source>
        <dbReference type="EMBL" id="KAK5950405.1"/>
    </source>
</evidence>
<comment type="subcellular location">
    <subcellularLocation>
        <location evidence="1">Membrane</location>
        <topology evidence="1">Multi-pass membrane protein</topology>
    </subcellularLocation>
</comment>
<dbReference type="GO" id="GO:0006890">
    <property type="term" value="P:retrograde vesicle-mediated transport, Golgi to endoplasmic reticulum"/>
    <property type="evidence" value="ECO:0007669"/>
    <property type="project" value="InterPro"/>
</dbReference>
<feature type="chain" id="PRO_5042885559" description="Rhomboid family protein" evidence="7">
    <location>
        <begin position="27"/>
        <end position="351"/>
    </location>
</feature>
<reference evidence="8 9" key="1">
    <citation type="submission" date="2022-12" db="EMBL/GenBank/DDBJ databases">
        <title>Genomic features and morphological characterization of a novel Knufia sp. strain isolated from spacecraft assembly facility.</title>
        <authorList>
            <person name="Teixeira M."/>
            <person name="Chander A.M."/>
            <person name="Stajich J.E."/>
            <person name="Venkateswaran K."/>
        </authorList>
    </citation>
    <scope>NUCLEOTIDE SEQUENCE [LARGE SCALE GENOMIC DNA]</scope>
    <source>
        <strain evidence="8 9">FJI-L2-BK-P2</strain>
    </source>
</reference>
<evidence type="ECO:0000256" key="7">
    <source>
        <dbReference type="SAM" id="SignalP"/>
    </source>
</evidence>
<comment type="caution">
    <text evidence="8">The sequence shown here is derived from an EMBL/GenBank/DDBJ whole genome shotgun (WGS) entry which is preliminary data.</text>
</comment>
<feature type="signal peptide" evidence="7">
    <location>
        <begin position="1"/>
        <end position="26"/>
    </location>
</feature>
<feature type="transmembrane region" description="Helical" evidence="6">
    <location>
        <begin position="58"/>
        <end position="78"/>
    </location>
</feature>
<feature type="region of interest" description="Disordered" evidence="5">
    <location>
        <begin position="321"/>
        <end position="351"/>
    </location>
</feature>
<evidence type="ECO:0000256" key="2">
    <source>
        <dbReference type="ARBA" id="ARBA00022692"/>
    </source>
</evidence>